<proteinExistence type="predicted"/>
<reference evidence="3" key="1">
    <citation type="submission" date="2016-03" db="EMBL/GenBank/DDBJ databases">
        <title>Microsymbionts genomes from the relict species Vavilovia formosa.</title>
        <authorList>
            <person name="Chirak E."/>
            <person name="Kimeklis A."/>
            <person name="Kopat V."/>
            <person name="Andronov E."/>
        </authorList>
    </citation>
    <scope>NUCLEOTIDE SEQUENCE [LARGE SCALE GENOMIC DNA]</scope>
    <source>
        <strain evidence="3">Vaf12</strain>
    </source>
</reference>
<dbReference type="GO" id="GO:0003677">
    <property type="term" value="F:DNA binding"/>
    <property type="evidence" value="ECO:0007669"/>
    <property type="project" value="InterPro"/>
</dbReference>
<dbReference type="AlphaFoldDB" id="A0A154IEF5"/>
<evidence type="ECO:0000256" key="1">
    <source>
        <dbReference type="SAM" id="MobiDB-lite"/>
    </source>
</evidence>
<dbReference type="InterPro" id="IPR016032">
    <property type="entry name" value="Sig_transdc_resp-reg_C-effctor"/>
</dbReference>
<evidence type="ECO:0000313" key="3">
    <source>
        <dbReference type="EMBL" id="KZA98970.1"/>
    </source>
</evidence>
<dbReference type="Gene3D" id="3.40.50.10070">
    <property type="entry name" value="TolB, N-terminal domain"/>
    <property type="match status" value="1"/>
</dbReference>
<dbReference type="SMART" id="SM00028">
    <property type="entry name" value="TPR"/>
    <property type="match status" value="4"/>
</dbReference>
<dbReference type="GO" id="GO:0006355">
    <property type="term" value="P:regulation of DNA-templated transcription"/>
    <property type="evidence" value="ECO:0007669"/>
    <property type="project" value="InterPro"/>
</dbReference>
<dbReference type="InterPro" id="IPR036388">
    <property type="entry name" value="WH-like_DNA-bd_sf"/>
</dbReference>
<protein>
    <submittedName>
        <fullName evidence="3">Adenylate cyclase</fullName>
    </submittedName>
</protein>
<feature type="compositionally biased region" description="Low complexity" evidence="1">
    <location>
        <begin position="230"/>
        <end position="241"/>
    </location>
</feature>
<sequence>MRIRLLGGLEVMSREHRQIRFTTRKTSLLFAALVLAGRRGHRRELLSEAFWPGRSNEQARNSLRQALVDIRRSFPADGDAPVYIDGDQETVALITGPDETDISVFDRKLEAGRTADLAFAADLYRGEVLAGEAIPDELDEWFGPYQSTYQRKALQLVERLSLALSEPGSAEESACEGLAERLLALDPTVEAAHRALMQIHALRGHENAAQRQYEACRALLRKHLQAEPEAQTSSLAASLQSRQGPGHPRSAPAADVGAQPQVFPAPAKHHDRPSVAVLPFQNLSGDAEQEYFADGIVEDITIALAQFRHLYVIARNSSFTYKGQAVDIKQVGRELDVRYVVEGSVRRTGDRLRIAGQLIDTSTGTHLWADRFDGTLANVFDLQDQVASSIVGAITPKVEEAEIERAKRKPTESLDAYDYYLRGLAAFDRTVTNRSVIDEALRLFMEAIERDPEFAIAHARAARCYATRKSNGWMLNPADETAEATRLARRAVELGWDDAVALTYGGYVIGYVGGDLDDSAACIDRALFLNPNLAAALGVSSWVKACLGEPDKAIEHATLAMRLSPLDPRLFAWQFNIGLAHFCAGHYDDAAVWAGKSLRHQPNYPSAMRVMAAGQAMVGRLAEAQETITRLCLLDPSLRLSNLADVLPPFRRPDDRNRYIEALRMAGLPE</sequence>
<comment type="caution">
    <text evidence="3">The sequence shown here is derived from an EMBL/GenBank/DDBJ whole genome shotgun (WGS) entry which is preliminary data.</text>
</comment>
<dbReference type="InterPro" id="IPR051677">
    <property type="entry name" value="AfsR-DnrI-RedD_regulator"/>
</dbReference>
<accession>A0A154IEF5</accession>
<evidence type="ECO:0000259" key="2">
    <source>
        <dbReference type="SMART" id="SM01043"/>
    </source>
</evidence>
<dbReference type="SUPFAM" id="SSF48452">
    <property type="entry name" value="TPR-like"/>
    <property type="match status" value="3"/>
</dbReference>
<name>A0A154IEF5_RHILE</name>
<organism evidence="3">
    <name type="scientific">Rhizobium leguminosarum</name>
    <dbReference type="NCBI Taxonomy" id="384"/>
    <lineage>
        <taxon>Bacteria</taxon>
        <taxon>Pseudomonadati</taxon>
        <taxon>Pseudomonadota</taxon>
        <taxon>Alphaproteobacteria</taxon>
        <taxon>Hyphomicrobiales</taxon>
        <taxon>Rhizobiaceae</taxon>
        <taxon>Rhizobium/Agrobacterium group</taxon>
        <taxon>Rhizobium</taxon>
    </lineage>
</organism>
<dbReference type="PANTHER" id="PTHR35807">
    <property type="entry name" value="TRANSCRIPTIONAL REGULATOR REDD-RELATED"/>
    <property type="match status" value="1"/>
</dbReference>
<dbReference type="SUPFAM" id="SSF46894">
    <property type="entry name" value="C-terminal effector domain of the bipartite response regulators"/>
    <property type="match status" value="1"/>
</dbReference>
<dbReference type="InterPro" id="IPR005158">
    <property type="entry name" value="BTAD"/>
</dbReference>
<dbReference type="Gene3D" id="1.10.10.10">
    <property type="entry name" value="Winged helix-like DNA-binding domain superfamily/Winged helix DNA-binding domain"/>
    <property type="match status" value="1"/>
</dbReference>
<dbReference type="Pfam" id="PF03704">
    <property type="entry name" value="BTAD"/>
    <property type="match status" value="1"/>
</dbReference>
<dbReference type="Gene3D" id="1.25.40.10">
    <property type="entry name" value="Tetratricopeptide repeat domain"/>
    <property type="match status" value="2"/>
</dbReference>
<feature type="region of interest" description="Disordered" evidence="1">
    <location>
        <begin position="230"/>
        <end position="256"/>
    </location>
</feature>
<dbReference type="RefSeq" id="WP_062943279.1">
    <property type="nucleotide sequence ID" value="NZ_CP171844.1"/>
</dbReference>
<dbReference type="SMART" id="SM01043">
    <property type="entry name" value="BTAD"/>
    <property type="match status" value="1"/>
</dbReference>
<dbReference type="InterPro" id="IPR019734">
    <property type="entry name" value="TPR_rpt"/>
</dbReference>
<feature type="domain" description="Bacterial transcriptional activator" evidence="2">
    <location>
        <begin position="100"/>
        <end position="240"/>
    </location>
</feature>
<dbReference type="InterPro" id="IPR011990">
    <property type="entry name" value="TPR-like_helical_dom_sf"/>
</dbReference>
<dbReference type="EMBL" id="LVYU01000108">
    <property type="protein sequence ID" value="KZA98970.1"/>
    <property type="molecule type" value="Genomic_DNA"/>
</dbReference>
<gene>
    <name evidence="3" type="ORF">A4A59_24315</name>
</gene>